<protein>
    <submittedName>
        <fullName evidence="1">Uncharacterized protein</fullName>
    </submittedName>
</protein>
<dbReference type="Proteomes" id="UP001163321">
    <property type="component" value="Chromosome 8"/>
</dbReference>
<name>A0ACC0VPB7_9STRA</name>
<dbReference type="EMBL" id="CM047587">
    <property type="protein sequence ID" value="KAI9907789.1"/>
    <property type="molecule type" value="Genomic_DNA"/>
</dbReference>
<proteinExistence type="predicted"/>
<evidence type="ECO:0000313" key="1">
    <source>
        <dbReference type="EMBL" id="KAI9907789.1"/>
    </source>
</evidence>
<keyword evidence="2" id="KW-1185">Reference proteome</keyword>
<gene>
    <name evidence="1" type="ORF">PsorP6_004588</name>
</gene>
<evidence type="ECO:0000313" key="2">
    <source>
        <dbReference type="Proteomes" id="UP001163321"/>
    </source>
</evidence>
<sequence>MQTFTRHGTSVMALHDMDENIINFMSRKVFVTRGWLDAQDKMRFTDLIFTLHPKSIDTWAYR</sequence>
<reference evidence="1 2" key="1">
    <citation type="journal article" date="2022" name="bioRxiv">
        <title>The genome of the oomycete Peronosclerospora sorghi, a cosmopolitan pathogen of maize and sorghum, is inflated with dispersed pseudogenes.</title>
        <authorList>
            <person name="Fletcher K."/>
            <person name="Martin F."/>
            <person name="Isakeit T."/>
            <person name="Cavanaugh K."/>
            <person name="Magill C."/>
            <person name="Michelmore R."/>
        </authorList>
    </citation>
    <scope>NUCLEOTIDE SEQUENCE [LARGE SCALE GENOMIC DNA]</scope>
    <source>
        <strain evidence="1">P6</strain>
    </source>
</reference>
<organism evidence="1 2">
    <name type="scientific">Peronosclerospora sorghi</name>
    <dbReference type="NCBI Taxonomy" id="230839"/>
    <lineage>
        <taxon>Eukaryota</taxon>
        <taxon>Sar</taxon>
        <taxon>Stramenopiles</taxon>
        <taxon>Oomycota</taxon>
        <taxon>Peronosporomycetes</taxon>
        <taxon>Peronosporales</taxon>
        <taxon>Peronosporaceae</taxon>
        <taxon>Peronosclerospora</taxon>
    </lineage>
</organism>
<comment type="caution">
    <text evidence="1">The sequence shown here is derived from an EMBL/GenBank/DDBJ whole genome shotgun (WGS) entry which is preliminary data.</text>
</comment>
<accession>A0ACC0VPB7</accession>